<dbReference type="Pfam" id="PF13419">
    <property type="entry name" value="HAD_2"/>
    <property type="match status" value="1"/>
</dbReference>
<comment type="catalytic activity">
    <reaction evidence="1">
        <text>2-phosphoglycolate + H2O = glycolate + phosphate</text>
        <dbReference type="Rhea" id="RHEA:14369"/>
        <dbReference type="ChEBI" id="CHEBI:15377"/>
        <dbReference type="ChEBI" id="CHEBI:29805"/>
        <dbReference type="ChEBI" id="CHEBI:43474"/>
        <dbReference type="ChEBI" id="CHEBI:58033"/>
        <dbReference type="EC" id="3.1.3.18"/>
    </reaction>
</comment>
<dbReference type="InterPro" id="IPR023198">
    <property type="entry name" value="PGP-like_dom2"/>
</dbReference>
<sequence>MAVKGILFDLDGTLVDSAEDMYMALNLTLTEVAYPVVSHALVTTWVGNGIDMLVKRGTSGSMEVNPTLPPETVAYAISRFKLHYAEIVGQYAALYQNVLVGLSALAAFPKAIVTNKNRDFTETLLNKLGIASHFSVLVCGDDGQKKPSPKPLLNACNALGLKPEDVMMVGDSKSDLVAANAAGIPAIALTYGYHQGENLQEFNPQYLLSGFLDIIPVLMK</sequence>
<dbReference type="NCBIfam" id="TIGR01549">
    <property type="entry name" value="HAD-SF-IA-v1"/>
    <property type="match status" value="1"/>
</dbReference>
<dbReference type="InterPro" id="IPR023214">
    <property type="entry name" value="HAD_sf"/>
</dbReference>
<evidence type="ECO:0000256" key="1">
    <source>
        <dbReference type="ARBA" id="ARBA00000830"/>
    </source>
</evidence>
<evidence type="ECO:0000256" key="2">
    <source>
        <dbReference type="ARBA" id="ARBA00004818"/>
    </source>
</evidence>
<protein>
    <recommendedName>
        <fullName evidence="4">phosphoglycolate phosphatase</fullName>
        <ecNumber evidence="4">3.1.3.18</ecNumber>
    </recommendedName>
</protein>
<dbReference type="Gene3D" id="1.10.150.240">
    <property type="entry name" value="Putative phosphatase, domain 2"/>
    <property type="match status" value="1"/>
</dbReference>
<gene>
    <name evidence="5" type="ORF">J5O05_11350</name>
</gene>
<dbReference type="InterPro" id="IPR050155">
    <property type="entry name" value="HAD-like_hydrolase_sf"/>
</dbReference>
<dbReference type="GO" id="GO:0005829">
    <property type="term" value="C:cytosol"/>
    <property type="evidence" value="ECO:0007669"/>
    <property type="project" value="TreeGrafter"/>
</dbReference>
<dbReference type="AlphaFoldDB" id="A0A975HK34"/>
<dbReference type="SFLD" id="SFLDS00003">
    <property type="entry name" value="Haloacid_Dehalogenase"/>
    <property type="match status" value="1"/>
</dbReference>
<comment type="pathway">
    <text evidence="2">Organic acid metabolism; glycolate biosynthesis; glycolate from 2-phosphoglycolate: step 1/1.</text>
</comment>
<proteinExistence type="inferred from homology"/>
<dbReference type="Proteomes" id="UP000664904">
    <property type="component" value="Chromosome"/>
</dbReference>
<dbReference type="EMBL" id="CP072133">
    <property type="protein sequence ID" value="QTH70554.1"/>
    <property type="molecule type" value="Genomic_DNA"/>
</dbReference>
<dbReference type="SFLD" id="SFLDG01129">
    <property type="entry name" value="C1.5:_HAD__Beta-PGM__Phosphata"/>
    <property type="match status" value="1"/>
</dbReference>
<accession>A0A975HK34</accession>
<reference evidence="5" key="1">
    <citation type="submission" date="2021-03" db="EMBL/GenBank/DDBJ databases">
        <title>Complete Genome of Pseudoalteromonas xiamenensis STKMTI.2, a new potential marine bacterium producing anti-Vibrio compounds.</title>
        <authorList>
            <person name="Handayani D.P."/>
            <person name="Isnansetyo A."/>
            <person name="Istiqomah I."/>
            <person name="Jumina J."/>
        </authorList>
    </citation>
    <scope>NUCLEOTIDE SEQUENCE</scope>
    <source>
        <strain evidence="5">STKMTI.2</strain>
    </source>
</reference>
<evidence type="ECO:0000313" key="6">
    <source>
        <dbReference type="Proteomes" id="UP000664904"/>
    </source>
</evidence>
<dbReference type="PANTHER" id="PTHR43434">
    <property type="entry name" value="PHOSPHOGLYCOLATE PHOSPHATASE"/>
    <property type="match status" value="1"/>
</dbReference>
<name>A0A975HK34_9GAMM</name>
<dbReference type="GO" id="GO:0008967">
    <property type="term" value="F:phosphoglycolate phosphatase activity"/>
    <property type="evidence" value="ECO:0007669"/>
    <property type="project" value="UniProtKB-EC"/>
</dbReference>
<dbReference type="FunFam" id="3.40.50.1000:FF:000022">
    <property type="entry name" value="Phosphoglycolate phosphatase"/>
    <property type="match status" value="1"/>
</dbReference>
<keyword evidence="6" id="KW-1185">Reference proteome</keyword>
<organism evidence="5 6">
    <name type="scientific">Pseudoalteromonas xiamenensis</name>
    <dbReference type="NCBI Taxonomy" id="882626"/>
    <lineage>
        <taxon>Bacteria</taxon>
        <taxon>Pseudomonadati</taxon>
        <taxon>Pseudomonadota</taxon>
        <taxon>Gammaproteobacteria</taxon>
        <taxon>Alteromonadales</taxon>
        <taxon>Pseudoalteromonadaceae</taxon>
        <taxon>Pseudoalteromonas</taxon>
    </lineage>
</organism>
<dbReference type="Gene3D" id="3.40.50.1000">
    <property type="entry name" value="HAD superfamily/HAD-like"/>
    <property type="match status" value="1"/>
</dbReference>
<dbReference type="PANTHER" id="PTHR43434:SF1">
    <property type="entry name" value="PHOSPHOGLYCOLATE PHOSPHATASE"/>
    <property type="match status" value="1"/>
</dbReference>
<evidence type="ECO:0000256" key="3">
    <source>
        <dbReference type="ARBA" id="ARBA00006171"/>
    </source>
</evidence>
<dbReference type="RefSeq" id="WP_208842144.1">
    <property type="nucleotide sequence ID" value="NZ_CP072133.1"/>
</dbReference>
<dbReference type="KEGG" id="pxi:J5O05_11350"/>
<dbReference type="InterPro" id="IPR006439">
    <property type="entry name" value="HAD-SF_hydro_IA"/>
</dbReference>
<comment type="similarity">
    <text evidence="3">Belongs to the HAD-like hydrolase superfamily. CbbY/CbbZ/Gph/YieH family.</text>
</comment>
<dbReference type="NCBIfam" id="TIGR01509">
    <property type="entry name" value="HAD-SF-IA-v3"/>
    <property type="match status" value="1"/>
</dbReference>
<dbReference type="SUPFAM" id="SSF56784">
    <property type="entry name" value="HAD-like"/>
    <property type="match status" value="1"/>
</dbReference>
<dbReference type="InterPro" id="IPR036412">
    <property type="entry name" value="HAD-like_sf"/>
</dbReference>
<evidence type="ECO:0000313" key="5">
    <source>
        <dbReference type="EMBL" id="QTH70554.1"/>
    </source>
</evidence>
<evidence type="ECO:0000256" key="4">
    <source>
        <dbReference type="ARBA" id="ARBA00013078"/>
    </source>
</evidence>
<dbReference type="InterPro" id="IPR041492">
    <property type="entry name" value="HAD_2"/>
</dbReference>
<keyword evidence="5" id="KW-0378">Hydrolase</keyword>
<dbReference type="EC" id="3.1.3.18" evidence="4"/>
<dbReference type="GO" id="GO:0006281">
    <property type="term" value="P:DNA repair"/>
    <property type="evidence" value="ECO:0007669"/>
    <property type="project" value="TreeGrafter"/>
</dbReference>